<comment type="caution">
    <text evidence="1">The sequence shown here is derived from an EMBL/GenBank/DDBJ whole genome shotgun (WGS) entry which is preliminary data.</text>
</comment>
<keyword evidence="2" id="KW-1185">Reference proteome</keyword>
<evidence type="ECO:0000313" key="1">
    <source>
        <dbReference type="EMBL" id="KAI3750047.1"/>
    </source>
</evidence>
<proteinExistence type="predicted"/>
<dbReference type="Proteomes" id="UP001055811">
    <property type="component" value="Linkage Group LG04"/>
</dbReference>
<reference evidence="2" key="1">
    <citation type="journal article" date="2022" name="Mol. Ecol. Resour.">
        <title>The genomes of chicory, endive, great burdock and yacon provide insights into Asteraceae palaeo-polyploidization history and plant inulin production.</title>
        <authorList>
            <person name="Fan W."/>
            <person name="Wang S."/>
            <person name="Wang H."/>
            <person name="Wang A."/>
            <person name="Jiang F."/>
            <person name="Liu H."/>
            <person name="Zhao H."/>
            <person name="Xu D."/>
            <person name="Zhang Y."/>
        </authorList>
    </citation>
    <scope>NUCLEOTIDE SEQUENCE [LARGE SCALE GENOMIC DNA]</scope>
    <source>
        <strain evidence="2">cv. Punajuju</strain>
    </source>
</reference>
<name>A0ACB9DU23_CICIN</name>
<sequence>MRYLNFEHPLVKLNTSRATLAQKAKAYPPSPPLSFSVPARDTIITLYILFHGETTLTSFGLWWLSLSIWHNFFVDPFGFRK</sequence>
<evidence type="ECO:0000313" key="2">
    <source>
        <dbReference type="Proteomes" id="UP001055811"/>
    </source>
</evidence>
<dbReference type="EMBL" id="CM042012">
    <property type="protein sequence ID" value="KAI3750047.1"/>
    <property type="molecule type" value="Genomic_DNA"/>
</dbReference>
<gene>
    <name evidence="1" type="ORF">L2E82_20671</name>
</gene>
<reference evidence="1 2" key="2">
    <citation type="journal article" date="2022" name="Mol. Ecol. Resour.">
        <title>The genomes of chicory, endive, great burdock and yacon provide insights into Asteraceae paleo-polyploidization history and plant inulin production.</title>
        <authorList>
            <person name="Fan W."/>
            <person name="Wang S."/>
            <person name="Wang H."/>
            <person name="Wang A."/>
            <person name="Jiang F."/>
            <person name="Liu H."/>
            <person name="Zhao H."/>
            <person name="Xu D."/>
            <person name="Zhang Y."/>
        </authorList>
    </citation>
    <scope>NUCLEOTIDE SEQUENCE [LARGE SCALE GENOMIC DNA]</scope>
    <source>
        <strain evidence="2">cv. Punajuju</strain>
        <tissue evidence="1">Leaves</tissue>
    </source>
</reference>
<accession>A0ACB9DU23</accession>
<protein>
    <submittedName>
        <fullName evidence="1">Uncharacterized protein</fullName>
    </submittedName>
</protein>
<organism evidence="1 2">
    <name type="scientific">Cichorium intybus</name>
    <name type="common">Chicory</name>
    <dbReference type="NCBI Taxonomy" id="13427"/>
    <lineage>
        <taxon>Eukaryota</taxon>
        <taxon>Viridiplantae</taxon>
        <taxon>Streptophyta</taxon>
        <taxon>Embryophyta</taxon>
        <taxon>Tracheophyta</taxon>
        <taxon>Spermatophyta</taxon>
        <taxon>Magnoliopsida</taxon>
        <taxon>eudicotyledons</taxon>
        <taxon>Gunneridae</taxon>
        <taxon>Pentapetalae</taxon>
        <taxon>asterids</taxon>
        <taxon>campanulids</taxon>
        <taxon>Asterales</taxon>
        <taxon>Asteraceae</taxon>
        <taxon>Cichorioideae</taxon>
        <taxon>Cichorieae</taxon>
        <taxon>Cichoriinae</taxon>
        <taxon>Cichorium</taxon>
    </lineage>
</organism>